<dbReference type="PANTHER" id="PTHR33784">
    <property type="entry name" value="OS05G0482100 PROTEIN"/>
    <property type="match status" value="1"/>
</dbReference>
<dbReference type="Proteomes" id="UP000243459">
    <property type="component" value="Unassembled WGS sequence"/>
</dbReference>
<evidence type="ECO:0000313" key="3">
    <source>
        <dbReference type="Proteomes" id="UP000243459"/>
    </source>
</evidence>
<proteinExistence type="predicted"/>
<dbReference type="InterPro" id="IPR040338">
    <property type="entry name" value="At1g67623-like"/>
</dbReference>
<dbReference type="PANTHER" id="PTHR33784:SF10">
    <property type="entry name" value="F-BOX PROTEIN"/>
    <property type="match status" value="1"/>
</dbReference>
<accession>A0A1R3L606</accession>
<dbReference type="Pfam" id="PF23310">
    <property type="entry name" value="TPR_27"/>
    <property type="match status" value="1"/>
</dbReference>
<reference evidence="3" key="1">
    <citation type="journal article" date="2017" name="Nat. Commun.">
        <title>The asparagus genome sheds light on the origin and evolution of a young Y chromosome.</title>
        <authorList>
            <person name="Harkess A."/>
            <person name="Zhou J."/>
            <person name="Xu C."/>
            <person name="Bowers J.E."/>
            <person name="Van der Hulst R."/>
            <person name="Ayyampalayam S."/>
            <person name="Mercati F."/>
            <person name="Riccardi P."/>
            <person name="McKain M.R."/>
            <person name="Kakrana A."/>
            <person name="Tang H."/>
            <person name="Ray J."/>
            <person name="Groenendijk J."/>
            <person name="Arikit S."/>
            <person name="Mathioni S.M."/>
            <person name="Nakano M."/>
            <person name="Shan H."/>
            <person name="Telgmann-Rauber A."/>
            <person name="Kanno A."/>
            <person name="Yue Z."/>
            <person name="Chen H."/>
            <person name="Li W."/>
            <person name="Chen Y."/>
            <person name="Xu X."/>
            <person name="Zhang Y."/>
            <person name="Luo S."/>
            <person name="Chen H."/>
            <person name="Gao J."/>
            <person name="Mao Z."/>
            <person name="Pires J.C."/>
            <person name="Luo M."/>
            <person name="Kudrna D."/>
            <person name="Wing R.A."/>
            <person name="Meyers B.C."/>
            <person name="Yi K."/>
            <person name="Kong H."/>
            <person name="Lavrijsen P."/>
            <person name="Sunseri F."/>
            <person name="Falavigna A."/>
            <person name="Ye Y."/>
            <person name="Leebens-Mack J.H."/>
            <person name="Chen G."/>
        </authorList>
    </citation>
    <scope>NUCLEOTIDE SEQUENCE [LARGE SCALE GENOMIC DNA]</scope>
    <source>
        <strain evidence="3">cv. DH0086</strain>
    </source>
</reference>
<sequence length="66" mass="7353">MNAYLALLQNCANCDNLNANLILGVEELYNLNRPNSGLQHLHRAMDDGHLNAAYFMGMVLLRHVGT</sequence>
<dbReference type="EMBL" id="KV863823">
    <property type="protein sequence ID" value="ONK55047.1"/>
    <property type="molecule type" value="Genomic_DNA"/>
</dbReference>
<gene>
    <name evidence="2" type="ORF">A4U43_UnF8200</name>
</gene>
<evidence type="ECO:0000259" key="1">
    <source>
        <dbReference type="Pfam" id="PF23310"/>
    </source>
</evidence>
<protein>
    <recommendedName>
        <fullName evidence="1">At2g35280-like TPR domain-containing protein</fullName>
    </recommendedName>
</protein>
<dbReference type="InterPro" id="IPR057136">
    <property type="entry name" value="At2g35280_TPR_dom"/>
</dbReference>
<dbReference type="AlphaFoldDB" id="A0A1R3L606"/>
<evidence type="ECO:0000313" key="2">
    <source>
        <dbReference type="EMBL" id="ONK55047.1"/>
    </source>
</evidence>
<feature type="domain" description="At2g35280-like TPR" evidence="1">
    <location>
        <begin position="7"/>
        <end position="63"/>
    </location>
</feature>
<dbReference type="Gramene" id="ONK55047">
    <property type="protein sequence ID" value="ONK55047"/>
    <property type="gene ID" value="A4U43_UnF8200"/>
</dbReference>
<organism evidence="2 3">
    <name type="scientific">Asparagus officinalis</name>
    <name type="common">Garden asparagus</name>
    <dbReference type="NCBI Taxonomy" id="4686"/>
    <lineage>
        <taxon>Eukaryota</taxon>
        <taxon>Viridiplantae</taxon>
        <taxon>Streptophyta</taxon>
        <taxon>Embryophyta</taxon>
        <taxon>Tracheophyta</taxon>
        <taxon>Spermatophyta</taxon>
        <taxon>Magnoliopsida</taxon>
        <taxon>Liliopsida</taxon>
        <taxon>Asparagales</taxon>
        <taxon>Asparagaceae</taxon>
        <taxon>Asparagoideae</taxon>
        <taxon>Asparagus</taxon>
    </lineage>
</organism>
<keyword evidence="3" id="KW-1185">Reference proteome</keyword>
<name>A0A1R3L606_ASPOF</name>